<dbReference type="SMART" id="SM00530">
    <property type="entry name" value="HTH_XRE"/>
    <property type="match status" value="1"/>
</dbReference>
<dbReference type="InterPro" id="IPR015927">
    <property type="entry name" value="Peptidase_S24_S26A/B/C"/>
</dbReference>
<protein>
    <submittedName>
        <fullName evidence="2">Repressor</fullName>
    </submittedName>
</protein>
<dbReference type="Gene3D" id="2.10.109.10">
    <property type="entry name" value="Umud Fragment, subunit A"/>
    <property type="match status" value="1"/>
</dbReference>
<sequence length="218" mass="24114">MNKKQEVGKRLKHFREIKGISQKVLAELCGWGASRVGNYEAGVRSINLDDAETLAEHLGIAPYQILFDVNELSNTSAIKTTQPSFKASYPVISSVQAGMWKEAVEPYNIDEIDSFIETTERVSDCSFWLKVEGESMMSATGVSFPPDTMILVDPNVEAENGKLVVAKLIDVNEATFKKLVIDSGRRFLKPLNTEFPILLINGSCKIIGVVVDAKLKLF</sequence>
<dbReference type="Proteomes" id="UP000093523">
    <property type="component" value="Unassembled WGS sequence"/>
</dbReference>
<name>A0A1B9NZN2_ALILO</name>
<dbReference type="InterPro" id="IPR010982">
    <property type="entry name" value="Lambda_DNA-bd_dom_sf"/>
</dbReference>
<dbReference type="OrthoDB" id="9791537at2"/>
<dbReference type="CDD" id="cd00093">
    <property type="entry name" value="HTH_XRE"/>
    <property type="match status" value="1"/>
</dbReference>
<dbReference type="STRING" id="688.A6E04_06800"/>
<dbReference type="EMBL" id="MAJU01000008">
    <property type="protein sequence ID" value="OCH21570.1"/>
    <property type="molecule type" value="Genomic_DNA"/>
</dbReference>
<dbReference type="PANTHER" id="PTHR33516:SF2">
    <property type="entry name" value="LEXA REPRESSOR-RELATED"/>
    <property type="match status" value="1"/>
</dbReference>
<dbReference type="Gene3D" id="1.10.260.40">
    <property type="entry name" value="lambda repressor-like DNA-binding domains"/>
    <property type="match status" value="1"/>
</dbReference>
<dbReference type="SUPFAM" id="SSF51306">
    <property type="entry name" value="LexA/Signal peptidase"/>
    <property type="match status" value="1"/>
</dbReference>
<dbReference type="Pfam" id="PF00717">
    <property type="entry name" value="Peptidase_S24"/>
    <property type="match status" value="1"/>
</dbReference>
<dbReference type="PANTHER" id="PTHR33516">
    <property type="entry name" value="LEXA REPRESSOR"/>
    <property type="match status" value="1"/>
</dbReference>
<evidence type="ECO:0000313" key="2">
    <source>
        <dbReference type="EMBL" id="OCH21570.1"/>
    </source>
</evidence>
<comment type="caution">
    <text evidence="2">The sequence shown here is derived from an EMBL/GenBank/DDBJ whole genome shotgun (WGS) entry which is preliminary data.</text>
</comment>
<dbReference type="InterPro" id="IPR001387">
    <property type="entry name" value="Cro/C1-type_HTH"/>
</dbReference>
<dbReference type="RefSeq" id="WP_065610112.1">
    <property type="nucleotide sequence ID" value="NZ_CAWMPN010000008.1"/>
</dbReference>
<dbReference type="GO" id="GO:0003677">
    <property type="term" value="F:DNA binding"/>
    <property type="evidence" value="ECO:0007669"/>
    <property type="project" value="InterPro"/>
</dbReference>
<evidence type="ECO:0000259" key="1">
    <source>
        <dbReference type="PROSITE" id="PS50943"/>
    </source>
</evidence>
<dbReference type="InterPro" id="IPR039418">
    <property type="entry name" value="LexA-like"/>
</dbReference>
<evidence type="ECO:0000313" key="3">
    <source>
        <dbReference type="Proteomes" id="UP000093523"/>
    </source>
</evidence>
<reference evidence="2 3" key="1">
    <citation type="submission" date="2016-06" db="EMBL/GenBank/DDBJ databases">
        <authorList>
            <person name="Kjaerup R.B."/>
            <person name="Dalgaard T.S."/>
            <person name="Juul-Madsen H.R."/>
        </authorList>
    </citation>
    <scope>NUCLEOTIDE SEQUENCE [LARGE SCALE GENOMIC DNA]</scope>
    <source>
        <strain evidence="2 3">1S159</strain>
    </source>
</reference>
<dbReference type="CDD" id="cd06529">
    <property type="entry name" value="S24_LexA-like"/>
    <property type="match status" value="1"/>
</dbReference>
<accession>A0A1B9NZN2</accession>
<dbReference type="AlphaFoldDB" id="A0A1B9NZN2"/>
<dbReference type="InterPro" id="IPR050077">
    <property type="entry name" value="LexA_repressor"/>
</dbReference>
<dbReference type="InterPro" id="IPR036286">
    <property type="entry name" value="LexA/Signal_pep-like_sf"/>
</dbReference>
<dbReference type="Pfam" id="PF01381">
    <property type="entry name" value="HTH_3"/>
    <property type="match status" value="1"/>
</dbReference>
<dbReference type="SUPFAM" id="SSF47413">
    <property type="entry name" value="lambda repressor-like DNA-binding domains"/>
    <property type="match status" value="1"/>
</dbReference>
<feature type="domain" description="HTH cro/C1-type" evidence="1">
    <location>
        <begin position="11"/>
        <end position="65"/>
    </location>
</feature>
<organism evidence="2 3">
    <name type="scientific">Aliivibrio logei</name>
    <name type="common">Vibrio logei</name>
    <dbReference type="NCBI Taxonomy" id="688"/>
    <lineage>
        <taxon>Bacteria</taxon>
        <taxon>Pseudomonadati</taxon>
        <taxon>Pseudomonadota</taxon>
        <taxon>Gammaproteobacteria</taxon>
        <taxon>Vibrionales</taxon>
        <taxon>Vibrionaceae</taxon>
        <taxon>Aliivibrio</taxon>
    </lineage>
</organism>
<dbReference type="PROSITE" id="PS50943">
    <property type="entry name" value="HTH_CROC1"/>
    <property type="match status" value="1"/>
</dbReference>
<proteinExistence type="predicted"/>
<gene>
    <name evidence="2" type="ORF">A6E04_06800</name>
</gene>